<dbReference type="Gene3D" id="2.40.30.10">
    <property type="entry name" value="Translation factors"/>
    <property type="match status" value="1"/>
</dbReference>
<evidence type="ECO:0000313" key="26">
    <source>
        <dbReference type="EMBL" id="CAG9994376.1"/>
    </source>
</evidence>
<evidence type="ECO:0000256" key="18">
    <source>
        <dbReference type="ARBA" id="ARBA00038836"/>
    </source>
</evidence>
<evidence type="ECO:0000256" key="1">
    <source>
        <dbReference type="ARBA" id="ARBA00001974"/>
    </source>
</evidence>
<keyword evidence="14 23" id="KW-0408">Iron</keyword>
<dbReference type="PROSITE" id="PS50255">
    <property type="entry name" value="CYTOCHROME_B5_2"/>
    <property type="match status" value="1"/>
</dbReference>
<evidence type="ECO:0000256" key="20">
    <source>
        <dbReference type="ARBA" id="ARBA00041901"/>
    </source>
</evidence>
<keyword evidence="27" id="KW-1185">Reference proteome</keyword>
<dbReference type="InterPro" id="IPR018506">
    <property type="entry name" value="Cyt_B5_heme-BS"/>
</dbReference>
<evidence type="ECO:0000256" key="11">
    <source>
        <dbReference type="ARBA" id="ARBA00022827"/>
    </source>
</evidence>
<dbReference type="Gene3D" id="3.10.120.10">
    <property type="entry name" value="Cytochrome b5-like heme/steroid binding domain"/>
    <property type="match status" value="1"/>
</dbReference>
<dbReference type="FunFam" id="3.40.50.80:FF:000019">
    <property type="entry name" value="NADH-cytochrome b5 reductase"/>
    <property type="match status" value="1"/>
</dbReference>
<feature type="binding site" evidence="22">
    <location>
        <position position="278"/>
    </location>
    <ligand>
        <name>FAD</name>
        <dbReference type="ChEBI" id="CHEBI:57692"/>
    </ligand>
</feature>
<dbReference type="InterPro" id="IPR001199">
    <property type="entry name" value="Cyt_B5-like_heme/steroid-bd"/>
</dbReference>
<proteinExistence type="inferred from homology"/>
<evidence type="ECO:0000259" key="24">
    <source>
        <dbReference type="PROSITE" id="PS50255"/>
    </source>
</evidence>
<dbReference type="Pfam" id="PF00175">
    <property type="entry name" value="NAD_binding_1"/>
    <property type="match status" value="1"/>
</dbReference>
<dbReference type="PRINTS" id="PR00406">
    <property type="entry name" value="CYTB5RDTASE"/>
</dbReference>
<evidence type="ECO:0000256" key="2">
    <source>
        <dbReference type="ARBA" id="ARBA00004572"/>
    </source>
</evidence>
<dbReference type="GO" id="GO:0020037">
    <property type="term" value="F:heme binding"/>
    <property type="evidence" value="ECO:0007669"/>
    <property type="project" value="UniProtKB-UniRule"/>
</dbReference>
<evidence type="ECO:0000256" key="7">
    <source>
        <dbReference type="ARBA" id="ARBA00022630"/>
    </source>
</evidence>
<accession>A0A9N9US45</accession>
<feature type="binding site" evidence="22">
    <location>
        <position position="227"/>
    </location>
    <ligand>
        <name>FAD</name>
        <dbReference type="ChEBI" id="CHEBI:57692"/>
    </ligand>
</feature>
<reference evidence="27" key="1">
    <citation type="submission" date="2019-06" db="EMBL/GenBank/DDBJ databases">
        <authorList>
            <person name="Broberg M."/>
        </authorList>
    </citation>
    <scope>NUCLEOTIDE SEQUENCE [LARGE SCALE GENOMIC DNA]</scope>
</reference>
<comment type="similarity">
    <text evidence="4">Belongs to the flavoprotein pyridine nucleotide cytochrome reductase family.</text>
</comment>
<evidence type="ECO:0000256" key="15">
    <source>
        <dbReference type="ARBA" id="ARBA00023027"/>
    </source>
</evidence>
<comment type="catalytic activity">
    <reaction evidence="21">
        <text>2 Fe(3+)-[Dph3] + NADH = 2 Fe(2+)-[Dph3] + NAD(+) + H(+)</text>
        <dbReference type="Rhea" id="RHEA:71231"/>
        <dbReference type="Rhea" id="RHEA-COMP:18002"/>
        <dbReference type="Rhea" id="RHEA-COMP:18003"/>
        <dbReference type="ChEBI" id="CHEBI:15378"/>
        <dbReference type="ChEBI" id="CHEBI:29033"/>
        <dbReference type="ChEBI" id="CHEBI:29034"/>
        <dbReference type="ChEBI" id="CHEBI:57540"/>
        <dbReference type="ChEBI" id="CHEBI:57945"/>
        <dbReference type="ChEBI" id="CHEBI:83228"/>
    </reaction>
    <physiologicalReaction direction="left-to-right" evidence="21">
        <dbReference type="Rhea" id="RHEA:71232"/>
    </physiologicalReaction>
</comment>
<evidence type="ECO:0000256" key="9">
    <source>
        <dbReference type="ARBA" id="ARBA00022723"/>
    </source>
</evidence>
<keyword evidence="8" id="KW-0812">Transmembrane</keyword>
<feature type="binding site" evidence="22">
    <location>
        <position position="237"/>
    </location>
    <ligand>
        <name>FAD</name>
        <dbReference type="ChEBI" id="CHEBI:57692"/>
    </ligand>
</feature>
<comment type="function">
    <text evidence="17">NADH-dependent reductase for DPH3 and cytochrome b5. Required for the first step of diphthamide biosynthesis, a post-translational modification of histidine which occurs in elongation factor 2. DPH1 and DPH2 transfer a 3-amino-3-carboxypropyl (ACP) group from S-adenosyl-L-methionine (SAM) to a histidine residue, the reaction is assisted by a reduction system comprising DPH3 and a NADH-dependent reductase, predominantly CBR1. By reducing DPH3, also involved in the formation of the tRNA wobble base modification mcm5s 2U (5-methoxycarbonylmethyl-2-thiouridine), mediated by the elongator complex. The cytochrome b5/NADH cytochrome b5 reductase electron transfer system supports the catalytic activity of several sterol biosynthetic enzymes.</text>
</comment>
<dbReference type="InterPro" id="IPR001709">
    <property type="entry name" value="Flavoprot_Pyr_Nucl_cyt_Rdtase"/>
</dbReference>
<dbReference type="SUPFAM" id="SSF63380">
    <property type="entry name" value="Riboflavin synthase domain-like"/>
    <property type="match status" value="1"/>
</dbReference>
<dbReference type="GO" id="GO:0046872">
    <property type="term" value="F:metal ion binding"/>
    <property type="evidence" value="ECO:0007669"/>
    <property type="project" value="UniProtKB-UniRule"/>
</dbReference>
<dbReference type="PROSITE" id="PS00191">
    <property type="entry name" value="CYTOCHROME_B5_1"/>
    <property type="match status" value="1"/>
</dbReference>
<dbReference type="PANTHER" id="PTHR19370:SF184">
    <property type="entry name" value="NADH-CYTOCHROME B5 REDUCTASE-LIKE"/>
    <property type="match status" value="1"/>
</dbReference>
<comment type="similarity">
    <text evidence="23">Belongs to the cytochrome b5 family.</text>
</comment>
<dbReference type="InterPro" id="IPR001834">
    <property type="entry name" value="CBR-like"/>
</dbReference>
<comment type="cofactor">
    <cofactor evidence="1 22">
        <name>FAD</name>
        <dbReference type="ChEBI" id="CHEBI:57692"/>
    </cofactor>
</comment>
<evidence type="ECO:0000256" key="10">
    <source>
        <dbReference type="ARBA" id="ARBA00022787"/>
    </source>
</evidence>
<dbReference type="Pfam" id="PF00970">
    <property type="entry name" value="FAD_binding_6"/>
    <property type="match status" value="1"/>
</dbReference>
<evidence type="ECO:0000256" key="21">
    <source>
        <dbReference type="ARBA" id="ARBA00049138"/>
    </source>
</evidence>
<feature type="domain" description="FAD-binding FR-type" evidence="25">
    <location>
        <begin position="135"/>
        <end position="261"/>
    </location>
</feature>
<evidence type="ECO:0000256" key="5">
    <source>
        <dbReference type="ARBA" id="ARBA00012011"/>
    </source>
</evidence>
<evidence type="ECO:0000256" key="23">
    <source>
        <dbReference type="RuleBase" id="RU362121"/>
    </source>
</evidence>
<evidence type="ECO:0000256" key="19">
    <source>
        <dbReference type="ARBA" id="ARBA00039438"/>
    </source>
</evidence>
<feature type="binding site" evidence="22">
    <location>
        <position position="211"/>
    </location>
    <ligand>
        <name>FAD</name>
        <dbReference type="ChEBI" id="CHEBI:57692"/>
    </ligand>
</feature>
<feature type="binding site" evidence="22">
    <location>
        <position position="229"/>
    </location>
    <ligand>
        <name>FAD</name>
        <dbReference type="ChEBI" id="CHEBI:57692"/>
    </ligand>
</feature>
<feature type="binding site" evidence="22">
    <location>
        <position position="213"/>
    </location>
    <ligand>
        <name>FAD</name>
        <dbReference type="ChEBI" id="CHEBI:57692"/>
    </ligand>
</feature>
<comment type="subunit">
    <text evidence="18">Monomer. Component of the 2-(3-amino-3-carboxypropyl)histidine synthase complex composed of DPH1, DPH2, DPH3 and a NADH-dependent reductase, predominantly CBR1.</text>
</comment>
<dbReference type="InterPro" id="IPR036400">
    <property type="entry name" value="Cyt_B5-like_heme/steroid_sf"/>
</dbReference>
<evidence type="ECO:0000256" key="14">
    <source>
        <dbReference type="ARBA" id="ARBA00023004"/>
    </source>
</evidence>
<dbReference type="OrthoDB" id="432685at2759"/>
<organism evidence="26 27">
    <name type="scientific">Clonostachys byssicola</name>
    <dbReference type="NCBI Taxonomy" id="160290"/>
    <lineage>
        <taxon>Eukaryota</taxon>
        <taxon>Fungi</taxon>
        <taxon>Dikarya</taxon>
        <taxon>Ascomycota</taxon>
        <taxon>Pezizomycotina</taxon>
        <taxon>Sordariomycetes</taxon>
        <taxon>Hypocreomycetidae</taxon>
        <taxon>Hypocreales</taxon>
        <taxon>Bionectriaceae</taxon>
        <taxon>Clonostachys</taxon>
    </lineage>
</organism>
<dbReference type="EC" id="1.6.2.2" evidence="5"/>
<reference evidence="26 27" key="2">
    <citation type="submission" date="2021-10" db="EMBL/GenBank/DDBJ databases">
        <authorList>
            <person name="Piombo E."/>
        </authorList>
    </citation>
    <scope>NUCLEOTIDE SEQUENCE [LARGE SCALE GENOMIC DNA]</scope>
</reference>
<dbReference type="AlphaFoldDB" id="A0A9N9US45"/>
<comment type="pathway">
    <text evidence="3">Protein modification; peptidyl-diphthamide biosynthesis.</text>
</comment>
<dbReference type="GO" id="GO:0090524">
    <property type="term" value="F:cytochrome-b5 reductase activity, acting on NADH"/>
    <property type="evidence" value="ECO:0007669"/>
    <property type="project" value="UniProtKB-EC"/>
</dbReference>
<dbReference type="Gene3D" id="3.40.50.80">
    <property type="entry name" value="Nucleotide-binding domain of ferredoxin-NADP reductase (FNR) module"/>
    <property type="match status" value="1"/>
</dbReference>
<comment type="subcellular location">
    <subcellularLocation>
        <location evidence="2">Mitochondrion outer membrane</location>
        <topology evidence="2">Single-pass membrane protein</topology>
    </subcellularLocation>
</comment>
<dbReference type="PRINTS" id="PR00371">
    <property type="entry name" value="FPNCR"/>
</dbReference>
<dbReference type="InterPro" id="IPR017938">
    <property type="entry name" value="Riboflavin_synthase-like_b-brl"/>
</dbReference>
<dbReference type="CDD" id="cd06183">
    <property type="entry name" value="cyt_b5_reduct_like"/>
    <property type="match status" value="1"/>
</dbReference>
<feature type="binding site" evidence="22">
    <location>
        <position position="236"/>
    </location>
    <ligand>
        <name>FAD</name>
        <dbReference type="ChEBI" id="CHEBI:57692"/>
    </ligand>
</feature>
<keyword evidence="9 23" id="KW-0479">Metal-binding</keyword>
<dbReference type="SUPFAM" id="SSF52343">
    <property type="entry name" value="Ferredoxin reductase-like, C-terminal NADP-linked domain"/>
    <property type="match status" value="1"/>
</dbReference>
<comment type="caution">
    <text evidence="26">The sequence shown here is derived from an EMBL/GenBank/DDBJ whole genome shotgun (WGS) entry which is preliminary data.</text>
</comment>
<evidence type="ECO:0000256" key="12">
    <source>
        <dbReference type="ARBA" id="ARBA00022989"/>
    </source>
</evidence>
<dbReference type="SUPFAM" id="SSF55856">
    <property type="entry name" value="Cytochrome b5-like heme/steroid binding domain"/>
    <property type="match status" value="1"/>
</dbReference>
<gene>
    <name evidence="26" type="ORF">CBYS24578_00013405</name>
</gene>
<keyword evidence="10" id="KW-0496">Mitochondrion</keyword>
<dbReference type="InterPro" id="IPR017927">
    <property type="entry name" value="FAD-bd_FR_type"/>
</dbReference>
<dbReference type="EMBL" id="CABFNO020001527">
    <property type="protein sequence ID" value="CAG9994376.1"/>
    <property type="molecule type" value="Genomic_DNA"/>
</dbReference>
<evidence type="ECO:0000256" key="16">
    <source>
        <dbReference type="ARBA" id="ARBA00023136"/>
    </source>
</evidence>
<keyword evidence="6 23" id="KW-0349">Heme</keyword>
<dbReference type="PROSITE" id="PS51384">
    <property type="entry name" value="FAD_FR"/>
    <property type="match status" value="1"/>
</dbReference>
<keyword evidence="16" id="KW-0472">Membrane</keyword>
<dbReference type="InterPro" id="IPR001433">
    <property type="entry name" value="OxRdtase_FAD/NAD-bd"/>
</dbReference>
<dbReference type="PANTHER" id="PTHR19370">
    <property type="entry name" value="NADH-CYTOCHROME B5 REDUCTASE"/>
    <property type="match status" value="1"/>
</dbReference>
<dbReference type="GO" id="GO:0005783">
    <property type="term" value="C:endoplasmic reticulum"/>
    <property type="evidence" value="ECO:0007669"/>
    <property type="project" value="TreeGrafter"/>
</dbReference>
<dbReference type="SMART" id="SM01117">
    <property type="entry name" value="Cyt-b5"/>
    <property type="match status" value="1"/>
</dbReference>
<evidence type="ECO:0000256" key="3">
    <source>
        <dbReference type="ARBA" id="ARBA00005156"/>
    </source>
</evidence>
<keyword evidence="15" id="KW-0520">NAD</keyword>
<evidence type="ECO:0000256" key="4">
    <source>
        <dbReference type="ARBA" id="ARBA00006105"/>
    </source>
</evidence>
<dbReference type="InterPro" id="IPR008333">
    <property type="entry name" value="Cbr1-like_FAD-bd_dom"/>
</dbReference>
<evidence type="ECO:0000256" key="17">
    <source>
        <dbReference type="ARBA" id="ARBA00037104"/>
    </source>
</evidence>
<keyword evidence="7 22" id="KW-0285">Flavoprotein</keyword>
<evidence type="ECO:0000256" key="8">
    <source>
        <dbReference type="ARBA" id="ARBA00022692"/>
    </source>
</evidence>
<evidence type="ECO:0000256" key="13">
    <source>
        <dbReference type="ARBA" id="ARBA00023002"/>
    </source>
</evidence>
<feature type="domain" description="Cytochrome b5 heme-binding" evidence="24">
    <location>
        <begin position="2"/>
        <end position="78"/>
    </location>
</feature>
<keyword evidence="11 22" id="KW-0274">FAD</keyword>
<dbReference type="GO" id="GO:0005741">
    <property type="term" value="C:mitochondrial outer membrane"/>
    <property type="evidence" value="ECO:0007669"/>
    <property type="project" value="UniProtKB-SubCell"/>
</dbReference>
<name>A0A9N9US45_9HYPO</name>
<keyword evidence="13" id="KW-0560">Oxidoreductase</keyword>
<keyword evidence="10" id="KW-1000">Mitochondrion outer membrane</keyword>
<dbReference type="PRINTS" id="PR00363">
    <property type="entry name" value="CYTOCHROMEB5"/>
</dbReference>
<sequence>MAQDLTPAQVLFHNTRTDLYLTIRGKIYDASGFLEEHPGGEELLLDLAGRDATEAYDDAGHSEEADEILGDMLIGQLLTSADAAPMSQIGESTKATNIALKVKEAANNVTVKVKEVVVGAIKPSTRTSQPFLVPTAFRETELIEKTAISHNVSMYYSPVHDFSSHMLTSVRQSYRFKLPLPDVTLGLPIGQHVSIGAELPQTDGTLKEFVRSYTPLSDDEPGSFRLLIKSYPTGNISKHIGLLNLGDSIRIRGPKGAFQYRTNMVRHFGMVAGGTGITPMLQIIEAVHQGRQLGDKTQIDLVFANVAAEDILLKGRLDELAKMDDGFRVHYVLDKPPPGWSGGTGYVTGEMIAKWLPKPAKDVRILLCGPPPMVGSLKKITEALGFDRASPVSKSEDQVFAF</sequence>
<evidence type="ECO:0000259" key="25">
    <source>
        <dbReference type="PROSITE" id="PS51384"/>
    </source>
</evidence>
<dbReference type="Pfam" id="PF00173">
    <property type="entry name" value="Cyt-b5"/>
    <property type="match status" value="1"/>
</dbReference>
<dbReference type="Proteomes" id="UP000754883">
    <property type="component" value="Unassembled WGS sequence"/>
</dbReference>
<dbReference type="InterPro" id="IPR039261">
    <property type="entry name" value="FNR_nucleotide-bd"/>
</dbReference>
<evidence type="ECO:0000256" key="6">
    <source>
        <dbReference type="ARBA" id="ARBA00022617"/>
    </source>
</evidence>
<evidence type="ECO:0000313" key="27">
    <source>
        <dbReference type="Proteomes" id="UP000754883"/>
    </source>
</evidence>
<keyword evidence="12" id="KW-1133">Transmembrane helix</keyword>
<evidence type="ECO:0000256" key="22">
    <source>
        <dbReference type="PIRSR" id="PIRSR601834-1"/>
    </source>
</evidence>
<protein>
    <recommendedName>
        <fullName evidence="19">NADH-cytochrome b5 reductase 1</fullName>
        <ecNumber evidence="5">1.6.2.2</ecNumber>
    </recommendedName>
    <alternativeName>
        <fullName evidence="20">Microsomal cytochrome b reductase</fullName>
    </alternativeName>
</protein>